<sequence>MTTKHASDATPEHFAAFAVDHILVDQLPASLGTIEAPERYVVKALFTRRPLPQEIELLGMPAVEERLAAAGYTHTTLSTSDRRLIITNTNLHELKNGLAHLIGQILDDIGTRVATTRSAQARDAAELASRAAVRASHIVDEAAQIDFSARTSHYT</sequence>
<keyword evidence="2" id="KW-1185">Reference proteome</keyword>
<dbReference type="EMBL" id="WODA01000006">
    <property type="protein sequence ID" value="MUN06438.1"/>
    <property type="molecule type" value="Genomic_DNA"/>
</dbReference>
<proteinExistence type="predicted"/>
<protein>
    <submittedName>
        <fullName evidence="1">Uncharacterized protein</fullName>
    </submittedName>
</protein>
<comment type="caution">
    <text evidence="1">The sequence shown here is derived from an EMBL/GenBank/DDBJ whole genome shotgun (WGS) entry which is preliminary data.</text>
</comment>
<dbReference type="Proteomes" id="UP000480122">
    <property type="component" value="Unassembled WGS sequence"/>
</dbReference>
<dbReference type="RefSeq" id="WP_155841126.1">
    <property type="nucleotide sequence ID" value="NZ_BAAAIA010000009.1"/>
</dbReference>
<organism evidence="1 2">
    <name type="scientific">Agromyces luteolus</name>
    <dbReference type="NCBI Taxonomy" id="88373"/>
    <lineage>
        <taxon>Bacteria</taxon>
        <taxon>Bacillati</taxon>
        <taxon>Actinomycetota</taxon>
        <taxon>Actinomycetes</taxon>
        <taxon>Micrococcales</taxon>
        <taxon>Microbacteriaceae</taxon>
        <taxon>Agromyces</taxon>
    </lineage>
</organism>
<evidence type="ECO:0000313" key="2">
    <source>
        <dbReference type="Proteomes" id="UP000480122"/>
    </source>
</evidence>
<evidence type="ECO:0000313" key="1">
    <source>
        <dbReference type="EMBL" id="MUN06438.1"/>
    </source>
</evidence>
<reference evidence="1 2" key="1">
    <citation type="submission" date="2019-11" db="EMBL/GenBank/DDBJ databases">
        <title>Agromyces kandeliae sp. nov., isolated from mangrove soil.</title>
        <authorList>
            <person name="Wang R."/>
        </authorList>
    </citation>
    <scope>NUCLEOTIDE SEQUENCE [LARGE SCALE GENOMIC DNA]</scope>
    <source>
        <strain evidence="1 2">JCM 11431</strain>
    </source>
</reference>
<dbReference type="AlphaFoldDB" id="A0A7C9MG67"/>
<dbReference type="OrthoDB" id="5007551at2"/>
<accession>A0A7C9MG67</accession>
<name>A0A7C9MG67_9MICO</name>
<gene>
    <name evidence="1" type="ORF">GLX25_04820</name>
</gene>